<feature type="transmembrane region" description="Helical" evidence="7">
    <location>
        <begin position="258"/>
        <end position="281"/>
    </location>
</feature>
<name>A0ABY7KE35_9ACTN</name>
<dbReference type="EMBL" id="CP114413">
    <property type="protein sequence ID" value="WAZ21798.1"/>
    <property type="molecule type" value="Genomic_DNA"/>
</dbReference>
<dbReference type="PANTHER" id="PTHR23513:SF6">
    <property type="entry name" value="MAJOR FACILITATOR SUPERFAMILY ASSOCIATED DOMAIN-CONTAINING PROTEIN"/>
    <property type="match status" value="1"/>
</dbReference>
<feature type="transmembrane region" description="Helical" evidence="7">
    <location>
        <begin position="110"/>
        <end position="129"/>
    </location>
</feature>
<dbReference type="InterPro" id="IPR036259">
    <property type="entry name" value="MFS_trans_sf"/>
</dbReference>
<comment type="subcellular location">
    <subcellularLocation>
        <location evidence="1">Cell membrane</location>
        <topology evidence="1">Multi-pass membrane protein</topology>
    </subcellularLocation>
</comment>
<sequence length="419" mass="42889">MTTATDDRPPVVSPLRVPAFRSLWAGDSVSQLAHQVTQFLLPLLAVTVVHTSGFGVGVVSASQFLPVIFLSLVAGSYANKVSTRALLVLCNVLRGVALGLMGVVCAFTGLSFWLLVAAAVVIGCVAVFHDVGFHAAFPRVLTTEQLTPGNGLYEASYSAAQMAGPALAGYAVHSLGLSTLMSVTAVLFLASALCFLPLRLPALADHPDTKDVSVRAGLAFIWRTRAIRDLCVQSALYNLHEQAFLTAFMIYGVRSLHLSGGALGLVMGLGSLGAVAGSLVIGRIGARLHVGAALSASLVLGGLSLFVGALVATPGSAAPVLAAAFVVNGAALASYNVFALSLRGALPPPEHLGIVTAGYRLVSRAPMPLGALLGGVLVETVGGATAVTVIALSLTLAATSLLRSPLRRVRRLGTATSAL</sequence>
<keyword evidence="5 7" id="KW-1133">Transmembrane helix</keyword>
<dbReference type="PANTHER" id="PTHR23513">
    <property type="entry name" value="INTEGRAL MEMBRANE EFFLUX PROTEIN-RELATED"/>
    <property type="match status" value="1"/>
</dbReference>
<keyword evidence="2" id="KW-0813">Transport</keyword>
<feature type="transmembrane region" description="Helical" evidence="7">
    <location>
        <begin position="288"/>
        <end position="311"/>
    </location>
</feature>
<dbReference type="SUPFAM" id="SSF103473">
    <property type="entry name" value="MFS general substrate transporter"/>
    <property type="match status" value="1"/>
</dbReference>
<proteinExistence type="predicted"/>
<protein>
    <submittedName>
        <fullName evidence="8">MFS transporter</fullName>
    </submittedName>
</protein>
<keyword evidence="4 7" id="KW-0812">Transmembrane</keyword>
<organism evidence="8 9">
    <name type="scientific">Streptomyces cinnabarinus</name>
    <dbReference type="NCBI Taxonomy" id="67287"/>
    <lineage>
        <taxon>Bacteria</taxon>
        <taxon>Bacillati</taxon>
        <taxon>Actinomycetota</taxon>
        <taxon>Actinomycetes</taxon>
        <taxon>Kitasatosporales</taxon>
        <taxon>Streptomycetaceae</taxon>
        <taxon>Streptomyces</taxon>
    </lineage>
</organism>
<keyword evidence="3" id="KW-1003">Cell membrane</keyword>
<evidence type="ECO:0000313" key="9">
    <source>
        <dbReference type="Proteomes" id="UP001164439"/>
    </source>
</evidence>
<accession>A0ABY7KE35</accession>
<feature type="transmembrane region" description="Helical" evidence="7">
    <location>
        <begin position="85"/>
        <end position="104"/>
    </location>
</feature>
<feature type="transmembrane region" description="Helical" evidence="7">
    <location>
        <begin position="317"/>
        <end position="340"/>
    </location>
</feature>
<feature type="transmembrane region" description="Helical" evidence="7">
    <location>
        <begin position="175"/>
        <end position="198"/>
    </location>
</feature>
<evidence type="ECO:0000256" key="2">
    <source>
        <dbReference type="ARBA" id="ARBA00022448"/>
    </source>
</evidence>
<gene>
    <name evidence="8" type="ORF">STRCI_002997</name>
</gene>
<dbReference type="Proteomes" id="UP001164439">
    <property type="component" value="Chromosome"/>
</dbReference>
<evidence type="ECO:0000256" key="6">
    <source>
        <dbReference type="ARBA" id="ARBA00023136"/>
    </source>
</evidence>
<feature type="transmembrane region" description="Helical" evidence="7">
    <location>
        <begin position="384"/>
        <end position="402"/>
    </location>
</feature>
<dbReference type="InterPro" id="IPR010290">
    <property type="entry name" value="TM_effector"/>
</dbReference>
<evidence type="ECO:0000313" key="8">
    <source>
        <dbReference type="EMBL" id="WAZ21798.1"/>
    </source>
</evidence>
<evidence type="ECO:0000256" key="5">
    <source>
        <dbReference type="ARBA" id="ARBA00022989"/>
    </source>
</evidence>
<keyword evidence="9" id="KW-1185">Reference proteome</keyword>
<keyword evidence="6 7" id="KW-0472">Membrane</keyword>
<dbReference type="RefSeq" id="WP_269659436.1">
    <property type="nucleotide sequence ID" value="NZ_CP114413.1"/>
</dbReference>
<evidence type="ECO:0000256" key="4">
    <source>
        <dbReference type="ARBA" id="ARBA00022692"/>
    </source>
</evidence>
<evidence type="ECO:0000256" key="3">
    <source>
        <dbReference type="ARBA" id="ARBA00022475"/>
    </source>
</evidence>
<dbReference type="Pfam" id="PF05977">
    <property type="entry name" value="MFS_3"/>
    <property type="match status" value="1"/>
</dbReference>
<dbReference type="CDD" id="cd06173">
    <property type="entry name" value="MFS_MefA_like"/>
    <property type="match status" value="1"/>
</dbReference>
<evidence type="ECO:0000256" key="1">
    <source>
        <dbReference type="ARBA" id="ARBA00004651"/>
    </source>
</evidence>
<evidence type="ECO:0000256" key="7">
    <source>
        <dbReference type="SAM" id="Phobius"/>
    </source>
</evidence>
<dbReference type="Gene3D" id="1.20.1250.20">
    <property type="entry name" value="MFS general substrate transporter like domains"/>
    <property type="match status" value="1"/>
</dbReference>
<reference evidence="8" key="1">
    <citation type="submission" date="2022-12" db="EMBL/GenBank/DDBJ databases">
        <authorList>
            <person name="Ruckert C."/>
            <person name="Busche T."/>
            <person name="Kalinowski J."/>
            <person name="Wittmann C."/>
        </authorList>
    </citation>
    <scope>NUCLEOTIDE SEQUENCE</scope>
    <source>
        <strain evidence="8">DSM 40467</strain>
    </source>
</reference>